<evidence type="ECO:0000313" key="14">
    <source>
        <dbReference type="Proteomes" id="UP001217476"/>
    </source>
</evidence>
<evidence type="ECO:0000256" key="7">
    <source>
        <dbReference type="ARBA" id="ARBA00022519"/>
    </source>
</evidence>
<dbReference type="AlphaFoldDB" id="A0AAJ5VTT7"/>
<dbReference type="GO" id="GO:0015886">
    <property type="term" value="P:heme transport"/>
    <property type="evidence" value="ECO:0007669"/>
    <property type="project" value="InterPro"/>
</dbReference>
<evidence type="ECO:0000256" key="12">
    <source>
        <dbReference type="RuleBase" id="RU363101"/>
    </source>
</evidence>
<evidence type="ECO:0000313" key="13">
    <source>
        <dbReference type="EMBL" id="WEK04227.1"/>
    </source>
</evidence>
<reference evidence="13" key="1">
    <citation type="submission" date="2023-03" db="EMBL/GenBank/DDBJ databases">
        <title>Andean soil-derived lignocellulolytic bacterial consortium as a source of novel taxa and putative plastic-active enzymes.</title>
        <authorList>
            <person name="Diaz-Garcia L."/>
            <person name="Chuvochina M."/>
            <person name="Feuerriegel G."/>
            <person name="Bunk B."/>
            <person name="Sproer C."/>
            <person name="Streit W.R."/>
            <person name="Rodriguez L.M."/>
            <person name="Overmann J."/>
            <person name="Jimenez D.J."/>
        </authorList>
    </citation>
    <scope>NUCLEOTIDE SEQUENCE</scope>
    <source>
        <strain evidence="13">MAG 4196</strain>
    </source>
</reference>
<dbReference type="GO" id="GO:0005886">
    <property type="term" value="C:plasma membrane"/>
    <property type="evidence" value="ECO:0007669"/>
    <property type="project" value="UniProtKB-SubCell"/>
</dbReference>
<comment type="similarity">
    <text evidence="3 12">Belongs to the CcmD/CycX/HelD family.</text>
</comment>
<evidence type="ECO:0000256" key="2">
    <source>
        <dbReference type="ARBA" id="ARBA00004377"/>
    </source>
</evidence>
<keyword evidence="9 12" id="KW-0201">Cytochrome c-type biogenesis</keyword>
<keyword evidence="11 12" id="KW-0472">Membrane</keyword>
<keyword evidence="8 12" id="KW-0812">Transmembrane</keyword>
<evidence type="ECO:0000256" key="9">
    <source>
        <dbReference type="ARBA" id="ARBA00022748"/>
    </source>
</evidence>
<accession>A0AAJ5VTT7</accession>
<evidence type="ECO:0000256" key="1">
    <source>
        <dbReference type="ARBA" id="ARBA00002442"/>
    </source>
</evidence>
<evidence type="ECO:0000256" key="11">
    <source>
        <dbReference type="ARBA" id="ARBA00023136"/>
    </source>
</evidence>
<evidence type="ECO:0000256" key="10">
    <source>
        <dbReference type="ARBA" id="ARBA00022989"/>
    </source>
</evidence>
<gene>
    <name evidence="13" type="primary">ccmD</name>
    <name evidence="13" type="ORF">P0Y65_18915</name>
</gene>
<sequence length="52" mass="5703">MIDLGQHAAFILWAYLGVAIAVAALIAWTLFDAHQVSRKLAALEARKPRRSA</sequence>
<evidence type="ECO:0000256" key="4">
    <source>
        <dbReference type="ARBA" id="ARBA00016461"/>
    </source>
</evidence>
<dbReference type="EMBL" id="CP119312">
    <property type="protein sequence ID" value="WEK04227.1"/>
    <property type="molecule type" value="Genomic_DNA"/>
</dbReference>
<dbReference type="Proteomes" id="UP001217476">
    <property type="component" value="Chromosome"/>
</dbReference>
<name>A0AAJ5VTT7_9HYPH</name>
<dbReference type="Pfam" id="PF04995">
    <property type="entry name" value="CcmD"/>
    <property type="match status" value="1"/>
</dbReference>
<comment type="subcellular location">
    <subcellularLocation>
        <location evidence="2 12">Cell inner membrane</location>
        <topology evidence="2 12">Single-pass membrane protein</topology>
    </subcellularLocation>
</comment>
<keyword evidence="10 12" id="KW-1133">Transmembrane helix</keyword>
<dbReference type="NCBIfam" id="TIGR03141">
    <property type="entry name" value="cytochro_ccmD"/>
    <property type="match status" value="1"/>
</dbReference>
<evidence type="ECO:0000256" key="8">
    <source>
        <dbReference type="ARBA" id="ARBA00022692"/>
    </source>
</evidence>
<protein>
    <recommendedName>
        <fullName evidence="4 12">Heme exporter protein D</fullName>
    </recommendedName>
</protein>
<keyword evidence="6 12" id="KW-1003">Cell membrane</keyword>
<dbReference type="InterPro" id="IPR007078">
    <property type="entry name" value="Haem_export_protD_CcmD"/>
</dbReference>
<proteinExistence type="inferred from homology"/>
<evidence type="ECO:0000256" key="3">
    <source>
        <dbReference type="ARBA" id="ARBA00008741"/>
    </source>
</evidence>
<evidence type="ECO:0000256" key="5">
    <source>
        <dbReference type="ARBA" id="ARBA00022448"/>
    </source>
</evidence>
<comment type="function">
    <text evidence="1 12">Required for the export of heme to the periplasm for the biogenesis of c-type cytochromes.</text>
</comment>
<keyword evidence="7 12" id="KW-0997">Cell inner membrane</keyword>
<keyword evidence="5 12" id="KW-0813">Transport</keyword>
<dbReference type="GO" id="GO:0017004">
    <property type="term" value="P:cytochrome complex assembly"/>
    <property type="evidence" value="ECO:0007669"/>
    <property type="project" value="UniProtKB-KW"/>
</dbReference>
<evidence type="ECO:0000256" key="6">
    <source>
        <dbReference type="ARBA" id="ARBA00022475"/>
    </source>
</evidence>
<feature type="transmembrane region" description="Helical" evidence="12">
    <location>
        <begin position="12"/>
        <end position="31"/>
    </location>
</feature>
<organism evidence="13 14">
    <name type="scientific">Candidatus Devosia phytovorans</name>
    <dbReference type="NCBI Taxonomy" id="3121372"/>
    <lineage>
        <taxon>Bacteria</taxon>
        <taxon>Pseudomonadati</taxon>
        <taxon>Pseudomonadota</taxon>
        <taxon>Alphaproteobacteria</taxon>
        <taxon>Hyphomicrobiales</taxon>
        <taxon>Devosiaceae</taxon>
        <taxon>Devosia</taxon>
    </lineage>
</organism>